<dbReference type="PROSITE" id="PS00198">
    <property type="entry name" value="4FE4S_FER_1"/>
    <property type="match status" value="1"/>
</dbReference>
<sequence length="305" mass="33939">MDIVRTDTVFMGLADSPFKVAIASGKGGTGKTLVSTSLAAYIGEFESVLLADLDVEEPNDAIFIKGDLKDIQPQFRFVPDWDITRCDMCGMCEELCNFNALAALDGMVVVYEKLCHSCYACSEMCPKEALPMKKSHIGDISYFNMGMVTLLEGRLNVNEEQPVGLIKLVQERSVKCDQEARFHIFDSPPGTSCSMIASIEECDQLLLVTEPTPFGLNDLVLALQAARLLDKPVAVVVNRYGSGNAMVEEYCKENKIDVVARIPYDMTIAERYSKGGLMLDKHCFRSVIAGIFNYLERKEANRRRR</sequence>
<gene>
    <name evidence="2" type="ORF">SDC9_98482</name>
</gene>
<dbReference type="EMBL" id="VSSQ01013546">
    <property type="protein sequence ID" value="MPM51731.1"/>
    <property type="molecule type" value="Genomic_DNA"/>
</dbReference>
<dbReference type="AlphaFoldDB" id="A0A645AHH2"/>
<reference evidence="2" key="1">
    <citation type="submission" date="2019-08" db="EMBL/GenBank/DDBJ databases">
        <authorList>
            <person name="Kucharzyk K."/>
            <person name="Murdoch R.W."/>
            <person name="Higgins S."/>
            <person name="Loffler F."/>
        </authorList>
    </citation>
    <scope>NUCLEOTIDE SEQUENCE</scope>
</reference>
<dbReference type="PROSITE" id="PS51379">
    <property type="entry name" value="4FE4S_FER_2"/>
    <property type="match status" value="2"/>
</dbReference>
<dbReference type="Gene3D" id="3.40.50.300">
    <property type="entry name" value="P-loop containing nucleotide triphosphate hydrolases"/>
    <property type="match status" value="1"/>
</dbReference>
<dbReference type="Gene3D" id="3.30.70.20">
    <property type="match status" value="1"/>
</dbReference>
<evidence type="ECO:0000259" key="1">
    <source>
        <dbReference type="PROSITE" id="PS51379"/>
    </source>
</evidence>
<name>A0A645AHH2_9ZZZZ</name>
<feature type="domain" description="4Fe-4S ferredoxin-type" evidence="1">
    <location>
        <begin position="106"/>
        <end position="135"/>
    </location>
</feature>
<evidence type="ECO:0000313" key="2">
    <source>
        <dbReference type="EMBL" id="MPM51731.1"/>
    </source>
</evidence>
<feature type="domain" description="4Fe-4S ferredoxin-type" evidence="1">
    <location>
        <begin position="77"/>
        <end position="101"/>
    </location>
</feature>
<proteinExistence type="predicted"/>
<organism evidence="2">
    <name type="scientific">bioreactor metagenome</name>
    <dbReference type="NCBI Taxonomy" id="1076179"/>
    <lineage>
        <taxon>unclassified sequences</taxon>
        <taxon>metagenomes</taxon>
        <taxon>ecological metagenomes</taxon>
    </lineage>
</organism>
<dbReference type="InterPro" id="IPR017896">
    <property type="entry name" value="4Fe4S_Fe-S-bd"/>
</dbReference>
<dbReference type="InterPro" id="IPR017900">
    <property type="entry name" value="4Fe4S_Fe_S_CS"/>
</dbReference>
<dbReference type="InterPro" id="IPR027417">
    <property type="entry name" value="P-loop_NTPase"/>
</dbReference>
<dbReference type="SUPFAM" id="SSF52540">
    <property type="entry name" value="P-loop containing nucleoside triphosphate hydrolases"/>
    <property type="match status" value="1"/>
</dbReference>
<dbReference type="Pfam" id="PF01656">
    <property type="entry name" value="CbiA"/>
    <property type="match status" value="1"/>
</dbReference>
<dbReference type="InterPro" id="IPR002586">
    <property type="entry name" value="CobQ/CobB/MinD/ParA_Nub-bd_dom"/>
</dbReference>
<dbReference type="PANTHER" id="PTHR43063:SF1">
    <property type="entry name" value="4FE-4S CLUSTER CONTAINING PARA FAMILY ATPASE PROTEIN"/>
    <property type="match status" value="1"/>
</dbReference>
<comment type="caution">
    <text evidence="2">The sequence shown here is derived from an EMBL/GenBank/DDBJ whole genome shotgun (WGS) entry which is preliminary data.</text>
</comment>
<dbReference type="PANTHER" id="PTHR43063">
    <property type="entry name" value="4FE-4S CLUSTER CONTAINING PARA FAMILY ATPASE PROTEIN"/>
    <property type="match status" value="1"/>
</dbReference>
<accession>A0A645AHH2</accession>
<protein>
    <submittedName>
        <fullName evidence="2">Iron-sulfur cluster carrier protein</fullName>
    </submittedName>
</protein>